<gene>
    <name evidence="1" type="ORF">HanXRQr2_Chr12g0546721</name>
</gene>
<name>A0A9K3HHI2_HELAN</name>
<accession>A0A9K3HHI2</accession>
<reference evidence="1" key="2">
    <citation type="submission" date="2020-06" db="EMBL/GenBank/DDBJ databases">
        <title>Helianthus annuus Genome sequencing and assembly Release 2.</title>
        <authorList>
            <person name="Gouzy J."/>
            <person name="Langlade N."/>
            <person name="Munos S."/>
        </authorList>
    </citation>
    <scope>NUCLEOTIDE SEQUENCE</scope>
    <source>
        <tissue evidence="1">Leaves</tissue>
    </source>
</reference>
<comment type="caution">
    <text evidence="1">The sequence shown here is derived from an EMBL/GenBank/DDBJ whole genome shotgun (WGS) entry which is preliminary data.</text>
</comment>
<sequence>MKSVVSAYFSLRSVIWSKGRSYLHHHSVKLAFEELYQSETGKRYLRKQLRGMNLYFSHRYLSHLHQLHLVKSSNARPMQV</sequence>
<reference evidence="1" key="1">
    <citation type="journal article" date="2017" name="Nature">
        <title>The sunflower genome provides insights into oil metabolism, flowering and Asterid evolution.</title>
        <authorList>
            <person name="Badouin H."/>
            <person name="Gouzy J."/>
            <person name="Grassa C.J."/>
            <person name="Murat F."/>
            <person name="Staton S.E."/>
            <person name="Cottret L."/>
            <person name="Lelandais-Briere C."/>
            <person name="Owens G.L."/>
            <person name="Carrere S."/>
            <person name="Mayjonade B."/>
            <person name="Legrand L."/>
            <person name="Gill N."/>
            <person name="Kane N.C."/>
            <person name="Bowers J.E."/>
            <person name="Hubner S."/>
            <person name="Bellec A."/>
            <person name="Berard A."/>
            <person name="Berges H."/>
            <person name="Blanchet N."/>
            <person name="Boniface M.C."/>
            <person name="Brunel D."/>
            <person name="Catrice O."/>
            <person name="Chaidir N."/>
            <person name="Claudel C."/>
            <person name="Donnadieu C."/>
            <person name="Faraut T."/>
            <person name="Fievet G."/>
            <person name="Helmstetter N."/>
            <person name="King M."/>
            <person name="Knapp S.J."/>
            <person name="Lai Z."/>
            <person name="Le Paslier M.C."/>
            <person name="Lippi Y."/>
            <person name="Lorenzon L."/>
            <person name="Mandel J.R."/>
            <person name="Marage G."/>
            <person name="Marchand G."/>
            <person name="Marquand E."/>
            <person name="Bret-Mestries E."/>
            <person name="Morien E."/>
            <person name="Nambeesan S."/>
            <person name="Nguyen T."/>
            <person name="Pegot-Espagnet P."/>
            <person name="Pouilly N."/>
            <person name="Raftis F."/>
            <person name="Sallet E."/>
            <person name="Schiex T."/>
            <person name="Thomas J."/>
            <person name="Vandecasteele C."/>
            <person name="Vares D."/>
            <person name="Vear F."/>
            <person name="Vautrin S."/>
            <person name="Crespi M."/>
            <person name="Mangin B."/>
            <person name="Burke J.M."/>
            <person name="Salse J."/>
            <person name="Munos S."/>
            <person name="Vincourt P."/>
            <person name="Rieseberg L.H."/>
            <person name="Langlade N.B."/>
        </authorList>
    </citation>
    <scope>NUCLEOTIDE SEQUENCE</scope>
    <source>
        <tissue evidence="1">Leaves</tissue>
    </source>
</reference>
<keyword evidence="2" id="KW-1185">Reference proteome</keyword>
<dbReference type="Gramene" id="mRNA:HanXRQr2_Chr12g0546721">
    <property type="protein sequence ID" value="mRNA:HanXRQr2_Chr12g0546721"/>
    <property type="gene ID" value="HanXRQr2_Chr12g0546721"/>
</dbReference>
<dbReference type="Proteomes" id="UP000215914">
    <property type="component" value="Unassembled WGS sequence"/>
</dbReference>
<proteinExistence type="predicted"/>
<dbReference type="AlphaFoldDB" id="A0A9K3HHI2"/>
<dbReference type="EMBL" id="MNCJ02000327">
    <property type="protein sequence ID" value="KAF5778378.1"/>
    <property type="molecule type" value="Genomic_DNA"/>
</dbReference>
<protein>
    <submittedName>
        <fullName evidence="1">Uncharacterized protein</fullName>
    </submittedName>
</protein>
<evidence type="ECO:0000313" key="2">
    <source>
        <dbReference type="Proteomes" id="UP000215914"/>
    </source>
</evidence>
<organism evidence="1 2">
    <name type="scientific">Helianthus annuus</name>
    <name type="common">Common sunflower</name>
    <dbReference type="NCBI Taxonomy" id="4232"/>
    <lineage>
        <taxon>Eukaryota</taxon>
        <taxon>Viridiplantae</taxon>
        <taxon>Streptophyta</taxon>
        <taxon>Embryophyta</taxon>
        <taxon>Tracheophyta</taxon>
        <taxon>Spermatophyta</taxon>
        <taxon>Magnoliopsida</taxon>
        <taxon>eudicotyledons</taxon>
        <taxon>Gunneridae</taxon>
        <taxon>Pentapetalae</taxon>
        <taxon>asterids</taxon>
        <taxon>campanulids</taxon>
        <taxon>Asterales</taxon>
        <taxon>Asteraceae</taxon>
        <taxon>Asteroideae</taxon>
        <taxon>Heliantheae alliance</taxon>
        <taxon>Heliantheae</taxon>
        <taxon>Helianthus</taxon>
    </lineage>
</organism>
<evidence type="ECO:0000313" key="1">
    <source>
        <dbReference type="EMBL" id="KAF5778378.1"/>
    </source>
</evidence>